<gene>
    <name evidence="1" type="ORF">METZ01_LOCUS364282</name>
</gene>
<organism evidence="1">
    <name type="scientific">marine metagenome</name>
    <dbReference type="NCBI Taxonomy" id="408172"/>
    <lineage>
        <taxon>unclassified sequences</taxon>
        <taxon>metagenomes</taxon>
        <taxon>ecological metagenomes</taxon>
    </lineage>
</organism>
<sequence>MKYLTVIMILLQFSRGQMTQEGIPYSYNHDLNDFPEVILLPMVDQDALLVEDSYKESGTPYRYG</sequence>
<dbReference type="AlphaFoldDB" id="A0A382SQJ5"/>
<protein>
    <submittedName>
        <fullName evidence="1">Uncharacterized protein</fullName>
    </submittedName>
</protein>
<evidence type="ECO:0000313" key="1">
    <source>
        <dbReference type="EMBL" id="SVD11428.1"/>
    </source>
</evidence>
<dbReference type="EMBL" id="UINC01130390">
    <property type="protein sequence ID" value="SVD11428.1"/>
    <property type="molecule type" value="Genomic_DNA"/>
</dbReference>
<proteinExistence type="predicted"/>
<accession>A0A382SQJ5</accession>
<name>A0A382SQJ5_9ZZZZ</name>
<reference evidence="1" key="1">
    <citation type="submission" date="2018-05" db="EMBL/GenBank/DDBJ databases">
        <authorList>
            <person name="Lanie J.A."/>
            <person name="Ng W.-L."/>
            <person name="Kazmierczak K.M."/>
            <person name="Andrzejewski T.M."/>
            <person name="Davidsen T.M."/>
            <person name="Wayne K.J."/>
            <person name="Tettelin H."/>
            <person name="Glass J.I."/>
            <person name="Rusch D."/>
            <person name="Podicherti R."/>
            <person name="Tsui H.-C.T."/>
            <person name="Winkler M.E."/>
        </authorList>
    </citation>
    <scope>NUCLEOTIDE SEQUENCE</scope>
</reference>
<feature type="non-terminal residue" evidence="1">
    <location>
        <position position="64"/>
    </location>
</feature>